<dbReference type="Gene3D" id="3.40.50.1470">
    <property type="entry name" value="Peptidyl-tRNA hydrolase"/>
    <property type="match status" value="1"/>
</dbReference>
<dbReference type="PANTHER" id="PTHR17224:SF1">
    <property type="entry name" value="PEPTIDYL-TRNA HYDROLASE"/>
    <property type="match status" value="1"/>
</dbReference>
<dbReference type="EMBL" id="JRPD02000026">
    <property type="protein sequence ID" value="TLD98662.1"/>
    <property type="molecule type" value="Genomic_DNA"/>
</dbReference>
<evidence type="ECO:0000313" key="9">
    <source>
        <dbReference type="Proteomes" id="UP000029922"/>
    </source>
</evidence>
<sequence>MKNSFFIIGLGNITSKYLLTRHNVGFLCLECISGILNANYTNEAKWLGMEGLSKAMMPQLKWRNDKRLDSIIASIPLTDFIAPLGDCVYTLQNLSYFKQDSSEAMQQRFINLSKINDISSYQVILAAPTTFMNNSGIAVRKIQSMYDNVQTIVIYDDLDTPFGTFNIKLKGGDGGHNGIKSINAHCGKEYLRVKLGIGANLFANQIAFNKVKDMYDDLLSFDFLNECYSFVLSSRLKNNKQFKTKTFFKILKQHIIEQINLNESNREKINEQIDILLMDFIHTHKTLGQDVARYVLSDFNMFEMALLPSILKYASFSIMCLIFDKIISGSFSCVNSFNINYK</sequence>
<dbReference type="EC" id="3.1.1.29" evidence="1"/>
<evidence type="ECO:0000313" key="8">
    <source>
        <dbReference type="EMBL" id="TLD98662.1"/>
    </source>
</evidence>
<keyword evidence="2" id="KW-0820">tRNA-binding</keyword>
<evidence type="ECO:0000256" key="2">
    <source>
        <dbReference type="ARBA" id="ARBA00022555"/>
    </source>
</evidence>
<dbReference type="Pfam" id="PF01195">
    <property type="entry name" value="Pept_tRNA_hydro"/>
    <property type="match status" value="2"/>
</dbReference>
<evidence type="ECO:0000256" key="3">
    <source>
        <dbReference type="ARBA" id="ARBA00022801"/>
    </source>
</evidence>
<dbReference type="InterPro" id="IPR018171">
    <property type="entry name" value="Pept_tRNA_hydro_CS"/>
</dbReference>
<dbReference type="GO" id="GO:0000049">
    <property type="term" value="F:tRNA binding"/>
    <property type="evidence" value="ECO:0007669"/>
    <property type="project" value="UniProtKB-KW"/>
</dbReference>
<reference evidence="8 9" key="1">
    <citation type="journal article" date="2014" name="Genome Announc.">
        <title>Draft genome sequences of eight enterohepatic helicobacter species isolated from both laboratory and wild rodents.</title>
        <authorList>
            <person name="Sheh A."/>
            <person name="Shen Z."/>
            <person name="Fox J.G."/>
        </authorList>
    </citation>
    <scope>NUCLEOTIDE SEQUENCE [LARGE SCALE GENOMIC DNA]</scope>
    <source>
        <strain evidence="8 9">ST1</strain>
    </source>
</reference>
<evidence type="ECO:0000313" key="7">
    <source>
        <dbReference type="EMBL" id="STQ86378.1"/>
    </source>
</evidence>
<evidence type="ECO:0000313" key="10">
    <source>
        <dbReference type="Proteomes" id="UP000255139"/>
    </source>
</evidence>
<dbReference type="RefSeq" id="WP_052089989.1">
    <property type="nucleotide sequence ID" value="NZ_FZML01000031.1"/>
</dbReference>
<dbReference type="Proteomes" id="UP000029922">
    <property type="component" value="Unassembled WGS sequence"/>
</dbReference>
<proteinExistence type="inferred from homology"/>
<gene>
    <name evidence="7" type="primary">pth</name>
    <name evidence="8" type="ORF">LS73_008525</name>
    <name evidence="7" type="ORF">NCTC12714_01185</name>
</gene>
<dbReference type="OrthoDB" id="9800507at2"/>
<dbReference type="InterPro" id="IPR001328">
    <property type="entry name" value="Pept_tRNA_hydro"/>
</dbReference>
<dbReference type="PROSITE" id="PS01196">
    <property type="entry name" value="PEPT_TRNA_HYDROL_2"/>
    <property type="match status" value="1"/>
</dbReference>
<comment type="similarity">
    <text evidence="5">Belongs to the PTH family.</text>
</comment>
<keyword evidence="4" id="KW-0694">RNA-binding</keyword>
<dbReference type="InterPro" id="IPR036416">
    <property type="entry name" value="Pept_tRNA_hydro_sf"/>
</dbReference>
<keyword evidence="10" id="KW-1185">Reference proteome</keyword>
<dbReference type="GO" id="GO:0004045">
    <property type="term" value="F:peptidyl-tRNA hydrolase activity"/>
    <property type="evidence" value="ECO:0007669"/>
    <property type="project" value="UniProtKB-EC"/>
</dbReference>
<dbReference type="Proteomes" id="UP000255139">
    <property type="component" value="Unassembled WGS sequence"/>
</dbReference>
<dbReference type="EMBL" id="UGJE01000002">
    <property type="protein sequence ID" value="STQ86378.1"/>
    <property type="molecule type" value="Genomic_DNA"/>
</dbReference>
<evidence type="ECO:0000256" key="5">
    <source>
        <dbReference type="ARBA" id="ARBA00038063"/>
    </source>
</evidence>
<keyword evidence="3 7" id="KW-0378">Hydrolase</keyword>
<accession>A0A377PTV7</accession>
<evidence type="ECO:0000256" key="6">
    <source>
        <dbReference type="ARBA" id="ARBA00050038"/>
    </source>
</evidence>
<evidence type="ECO:0000256" key="1">
    <source>
        <dbReference type="ARBA" id="ARBA00013260"/>
    </source>
</evidence>
<protein>
    <recommendedName>
        <fullName evidence="6">Peptidyl-tRNA hydrolase</fullName>
        <ecNumber evidence="1">3.1.1.29</ecNumber>
    </recommendedName>
</protein>
<evidence type="ECO:0000256" key="4">
    <source>
        <dbReference type="ARBA" id="ARBA00022884"/>
    </source>
</evidence>
<dbReference type="AlphaFoldDB" id="A0A377PTV7"/>
<name>A0A377PTV7_9HELI</name>
<dbReference type="PANTHER" id="PTHR17224">
    <property type="entry name" value="PEPTIDYL-TRNA HYDROLASE"/>
    <property type="match status" value="1"/>
</dbReference>
<reference evidence="7 10" key="2">
    <citation type="submission" date="2018-06" db="EMBL/GenBank/DDBJ databases">
        <authorList>
            <consortium name="Pathogen Informatics"/>
            <person name="Doyle S."/>
        </authorList>
    </citation>
    <scope>NUCLEOTIDE SEQUENCE [LARGE SCALE GENOMIC DNA]</scope>
    <source>
        <strain evidence="7 10">NCTC12714</strain>
    </source>
</reference>
<dbReference type="SUPFAM" id="SSF53178">
    <property type="entry name" value="Peptidyl-tRNA hydrolase-like"/>
    <property type="match status" value="2"/>
</dbReference>
<organism evidence="7 10">
    <name type="scientific">Helicobacter muridarum</name>
    <dbReference type="NCBI Taxonomy" id="216"/>
    <lineage>
        <taxon>Bacteria</taxon>
        <taxon>Pseudomonadati</taxon>
        <taxon>Campylobacterota</taxon>
        <taxon>Epsilonproteobacteria</taxon>
        <taxon>Campylobacterales</taxon>
        <taxon>Helicobacteraceae</taxon>
        <taxon>Helicobacter</taxon>
    </lineage>
</organism>
<dbReference type="PROSITE" id="PS01195">
    <property type="entry name" value="PEPT_TRNA_HYDROL_1"/>
    <property type="match status" value="1"/>
</dbReference>